<proteinExistence type="predicted"/>
<gene>
    <name evidence="1" type="ORF">SpAn4DRAFT_2652</name>
</gene>
<evidence type="ECO:0000313" key="2">
    <source>
        <dbReference type="Proteomes" id="UP000049855"/>
    </source>
</evidence>
<organism evidence="1 2">
    <name type="scientific">Sporomusa ovata</name>
    <dbReference type="NCBI Taxonomy" id="2378"/>
    <lineage>
        <taxon>Bacteria</taxon>
        <taxon>Bacillati</taxon>
        <taxon>Bacillota</taxon>
        <taxon>Negativicutes</taxon>
        <taxon>Selenomonadales</taxon>
        <taxon>Sporomusaceae</taxon>
        <taxon>Sporomusa</taxon>
    </lineage>
</organism>
<protein>
    <submittedName>
        <fullName evidence="1">Uncharacterized protein</fullName>
    </submittedName>
</protein>
<evidence type="ECO:0000313" key="1">
    <source>
        <dbReference type="EMBL" id="CQR73420.1"/>
    </source>
</evidence>
<dbReference type="PANTHER" id="PTHR36529">
    <property type="entry name" value="SLL1095 PROTEIN"/>
    <property type="match status" value="1"/>
</dbReference>
<dbReference type="Proteomes" id="UP000049855">
    <property type="component" value="Unassembled WGS sequence"/>
</dbReference>
<sequence>MRNAIVIFTKVPKIGDNKTRLTTERGGILTVEEAKEFYEASLLDVIDSCIAANCGDVYICQNLNGDKDYLNQLIESTFGKEAIKEIFTDEGRSFDQGMQYAVDYIFKDGSGQRLADSVFIMGGDIPSLQPSTIREAVKKLELIASGPQAFTCVKQTEIVNPTIGAGIIESVDQEGGFNLIGYTYSTPFSFNGVFYNPDGVTALDMIAFKAAEHTIPIMLVEMIPDIDLPVDLASFLPVLNTLKIVQQYDSNIMLPKRTIRYLEELGLQTTAPVSKIVD</sequence>
<dbReference type="PANTHER" id="PTHR36529:SF1">
    <property type="entry name" value="GLYCOSYLTRANSFERASE"/>
    <property type="match status" value="1"/>
</dbReference>
<dbReference type="EMBL" id="CTRP01000012">
    <property type="protein sequence ID" value="CQR73420.1"/>
    <property type="molecule type" value="Genomic_DNA"/>
</dbReference>
<dbReference type="AlphaFoldDB" id="A0A0U1L157"/>
<dbReference type="InterPro" id="IPR029044">
    <property type="entry name" value="Nucleotide-diphossugar_trans"/>
</dbReference>
<keyword evidence="2" id="KW-1185">Reference proteome</keyword>
<dbReference type="Gene3D" id="3.90.550.10">
    <property type="entry name" value="Spore Coat Polysaccharide Biosynthesis Protein SpsA, Chain A"/>
    <property type="match status" value="1"/>
</dbReference>
<reference evidence="2" key="1">
    <citation type="submission" date="2015-03" db="EMBL/GenBank/DDBJ databases">
        <authorList>
            <person name="Nijsse Bart"/>
        </authorList>
    </citation>
    <scope>NUCLEOTIDE SEQUENCE [LARGE SCALE GENOMIC DNA]</scope>
</reference>
<accession>A0A0U1L157</accession>
<name>A0A0U1L157_9FIRM</name>
<dbReference type="Pfam" id="PF09837">
    <property type="entry name" value="DUF2064"/>
    <property type="match status" value="1"/>
</dbReference>
<dbReference type="SUPFAM" id="SSF53448">
    <property type="entry name" value="Nucleotide-diphospho-sugar transferases"/>
    <property type="match status" value="1"/>
</dbReference>
<dbReference type="InterPro" id="IPR018641">
    <property type="entry name" value="Trfase_1_rSAM/seldom-assoc"/>
</dbReference>
<dbReference type="RefSeq" id="WP_021168195.1">
    <property type="nucleotide sequence ID" value="NZ_CTRP01000012.1"/>
</dbReference>